<gene>
    <name evidence="2" type="ORF">TvY486_0002600</name>
</gene>
<protein>
    <submittedName>
        <fullName evidence="2">Uncharacterized protein</fullName>
    </submittedName>
</protein>
<dbReference type="Proteomes" id="UP000009027">
    <property type="component" value="Unassembled WGS sequence"/>
</dbReference>
<evidence type="ECO:0000256" key="1">
    <source>
        <dbReference type="SAM" id="MobiDB-lite"/>
    </source>
</evidence>
<dbReference type="VEuPathDB" id="TriTrypDB:TvY486_0002600"/>
<dbReference type="EMBL" id="CAEX01004948">
    <property type="protein sequence ID" value="CCD20149.1"/>
    <property type="molecule type" value="Genomic_DNA"/>
</dbReference>
<evidence type="ECO:0000313" key="2">
    <source>
        <dbReference type="EMBL" id="CCD20149.1"/>
    </source>
</evidence>
<name>F9WRG5_TRYVY</name>
<feature type="region of interest" description="Disordered" evidence="1">
    <location>
        <begin position="129"/>
        <end position="150"/>
    </location>
</feature>
<keyword evidence="3" id="KW-1185">Reference proteome</keyword>
<reference evidence="2 3" key="1">
    <citation type="journal article" date="2012" name="Proc. Natl. Acad. Sci. U.S.A.">
        <title>Antigenic diversity is generated by distinct evolutionary mechanisms in African trypanosome species.</title>
        <authorList>
            <person name="Jackson A.P."/>
            <person name="Berry A."/>
            <person name="Aslett M."/>
            <person name="Allison H.C."/>
            <person name="Burton P."/>
            <person name="Vavrova-Anderson J."/>
            <person name="Brown R."/>
            <person name="Browne H."/>
            <person name="Corton N."/>
            <person name="Hauser H."/>
            <person name="Gamble J."/>
            <person name="Gilderthorp R."/>
            <person name="Marcello L."/>
            <person name="McQuillan J."/>
            <person name="Otto T.D."/>
            <person name="Quail M.A."/>
            <person name="Sanders M.J."/>
            <person name="van Tonder A."/>
            <person name="Ginger M.L."/>
            <person name="Field M.C."/>
            <person name="Barry J.D."/>
            <person name="Hertz-Fowler C."/>
            <person name="Berriman M."/>
        </authorList>
    </citation>
    <scope>NUCLEOTIDE SEQUENCE</scope>
    <source>
        <strain evidence="2 3">Y486</strain>
    </source>
</reference>
<proteinExistence type="predicted"/>
<accession>F9WRG5</accession>
<dbReference type="AlphaFoldDB" id="F9WRG5"/>
<organism evidence="2 3">
    <name type="scientific">Trypanosoma vivax (strain Y486)</name>
    <dbReference type="NCBI Taxonomy" id="1055687"/>
    <lineage>
        <taxon>Eukaryota</taxon>
        <taxon>Discoba</taxon>
        <taxon>Euglenozoa</taxon>
        <taxon>Kinetoplastea</taxon>
        <taxon>Metakinetoplastina</taxon>
        <taxon>Trypanosomatida</taxon>
        <taxon>Trypanosomatidae</taxon>
        <taxon>Trypanosoma</taxon>
        <taxon>Duttonella</taxon>
    </lineage>
</organism>
<evidence type="ECO:0000313" key="3">
    <source>
        <dbReference type="Proteomes" id="UP000009027"/>
    </source>
</evidence>
<sequence length="319" mass="33922">MAHAHRSAAAEHGERCSHHLLLAAAVPHPGKQQHATKWKVKFHTRHRTHPRVTAHTTQLSAQAHLAHACVSLPRKRTHTVTAAAPQATQQAPNSAATSAAASTVASSAVALRSATARCAAARHAVSSLTSRAARETPSALRHGTPHPLSLHRIGSAPTRARLLPQHTQAAWLVRPQSSALPPTALAHADGRAVRWPRRGVVPQPPRHQRASLPARSVCEQRGHLTRTGTQQRVAVVQRSIRHNSAGVPNRACVAATASQRRTALSGILYGAAVAHASPHGVSVSCAHCWLNGASNATSCLLQTRHLAVNRHGELFCRHG</sequence>